<gene>
    <name evidence="3" type="ORF">DC28_02960</name>
</gene>
<evidence type="ECO:0000313" key="4">
    <source>
        <dbReference type="Proteomes" id="UP000029692"/>
    </source>
</evidence>
<dbReference type="Proteomes" id="UP000029692">
    <property type="component" value="Unassembled WGS sequence"/>
</dbReference>
<dbReference type="eggNOG" id="COG2226">
    <property type="taxonomic scope" value="Bacteria"/>
</dbReference>
<dbReference type="CDD" id="cd02440">
    <property type="entry name" value="AdoMet_MTases"/>
    <property type="match status" value="1"/>
</dbReference>
<dbReference type="AlphaFoldDB" id="A0A098R4C3"/>
<comment type="caution">
    <text evidence="3">The sequence shown here is derived from an EMBL/GenBank/DDBJ whole genome shotgun (WGS) entry which is preliminary data.</text>
</comment>
<evidence type="ECO:0000313" key="3">
    <source>
        <dbReference type="EMBL" id="KGE73617.1"/>
    </source>
</evidence>
<reference evidence="3 4" key="1">
    <citation type="submission" date="2014-05" db="EMBL/GenBank/DDBJ databases">
        <title>De novo Genome Sequence of Spirocheata sp.</title>
        <authorList>
            <person name="Shivani Y."/>
            <person name="Subhash Y."/>
            <person name="Tushar L."/>
            <person name="Sasikala C."/>
            <person name="Ramana C.V."/>
        </authorList>
    </citation>
    <scope>NUCLEOTIDE SEQUENCE [LARGE SCALE GENOMIC DNA]</scope>
    <source>
        <strain evidence="3 4">JC230</strain>
    </source>
</reference>
<dbReference type="Gene3D" id="3.40.50.150">
    <property type="entry name" value="Vaccinia Virus protein VP39"/>
    <property type="match status" value="1"/>
</dbReference>
<dbReference type="OrthoDB" id="9791837at2"/>
<dbReference type="SUPFAM" id="SSF53335">
    <property type="entry name" value="S-adenosyl-L-methionine-dependent methyltransferases"/>
    <property type="match status" value="1"/>
</dbReference>
<sequence>MIEKIEELYRDAQLYDDQNSDVTEDLEFWAWAARSYGRPGYPILELGSGSGRVSINLAELGYSTIGLDLSPHMIALAKKKIAQGLGSEAGTCEFHRADIRDFRLHTTFPLIIFPYNSLSHLVSNEDLDRCLQGVLQHLEPRGRFVFSVFLPLLGLLTRDPQALYPLGTFRDSQEGVPVELFESMRYDPWNQINHITWYFFREGQDDPVIQHLQLRMFFPQDLEYILRTNGFQVEHRFGDYSRGRIEKDSVVQALVVQRR</sequence>
<organism evidence="3 4">
    <name type="scientific">Spirochaeta lutea</name>
    <dbReference type="NCBI Taxonomy" id="1480694"/>
    <lineage>
        <taxon>Bacteria</taxon>
        <taxon>Pseudomonadati</taxon>
        <taxon>Spirochaetota</taxon>
        <taxon>Spirochaetia</taxon>
        <taxon>Spirochaetales</taxon>
        <taxon>Spirochaetaceae</taxon>
        <taxon>Spirochaeta</taxon>
    </lineage>
</organism>
<proteinExistence type="predicted"/>
<protein>
    <recommendedName>
        <fullName evidence="2">Methyltransferase domain-containing protein</fullName>
    </recommendedName>
</protein>
<dbReference type="RefSeq" id="WP_037545572.1">
    <property type="nucleotide sequence ID" value="NZ_JNUP01000023.1"/>
</dbReference>
<dbReference type="InterPro" id="IPR041698">
    <property type="entry name" value="Methyltransf_25"/>
</dbReference>
<dbReference type="Pfam" id="PF13649">
    <property type="entry name" value="Methyltransf_25"/>
    <property type="match status" value="1"/>
</dbReference>
<keyword evidence="1" id="KW-0808">Transferase</keyword>
<evidence type="ECO:0000256" key="1">
    <source>
        <dbReference type="ARBA" id="ARBA00022679"/>
    </source>
</evidence>
<name>A0A098R4C3_9SPIO</name>
<dbReference type="PANTHER" id="PTHR43861">
    <property type="entry name" value="TRANS-ACONITATE 2-METHYLTRANSFERASE-RELATED"/>
    <property type="match status" value="1"/>
</dbReference>
<dbReference type="GO" id="GO:0016740">
    <property type="term" value="F:transferase activity"/>
    <property type="evidence" value="ECO:0007669"/>
    <property type="project" value="UniProtKB-KW"/>
</dbReference>
<dbReference type="InterPro" id="IPR029063">
    <property type="entry name" value="SAM-dependent_MTases_sf"/>
</dbReference>
<dbReference type="STRING" id="1480694.DC28_02960"/>
<dbReference type="Gene3D" id="2.20.130.10">
    <property type="entry name" value="CAC2371-like domains"/>
    <property type="match status" value="1"/>
</dbReference>
<keyword evidence="4" id="KW-1185">Reference proteome</keyword>
<accession>A0A098R4C3</accession>
<dbReference type="EMBL" id="JNUP01000023">
    <property type="protein sequence ID" value="KGE73617.1"/>
    <property type="molecule type" value="Genomic_DNA"/>
</dbReference>
<feature type="domain" description="Methyltransferase" evidence="2">
    <location>
        <begin position="43"/>
        <end position="142"/>
    </location>
</feature>
<evidence type="ECO:0000259" key="2">
    <source>
        <dbReference type="Pfam" id="PF13649"/>
    </source>
</evidence>